<gene>
    <name evidence="2" type="ORF">AUQ48_05940</name>
</gene>
<name>A0A2N4T0V6_9MICC</name>
<dbReference type="RefSeq" id="WP_101851574.1">
    <property type="nucleotide sequence ID" value="NZ_LOMZ01000001.1"/>
</dbReference>
<feature type="transmembrane region" description="Helical" evidence="1">
    <location>
        <begin position="103"/>
        <end position="120"/>
    </location>
</feature>
<keyword evidence="1" id="KW-0812">Transmembrane</keyword>
<evidence type="ECO:0000313" key="2">
    <source>
        <dbReference type="EMBL" id="PLC11858.1"/>
    </source>
</evidence>
<comment type="caution">
    <text evidence="2">The sequence shown here is derived from an EMBL/GenBank/DDBJ whole genome shotgun (WGS) entry which is preliminary data.</text>
</comment>
<dbReference type="AlphaFoldDB" id="A0A2N4T0V6"/>
<organism evidence="2 3">
    <name type="scientific">Kocuria flava</name>
    <dbReference type="NCBI Taxonomy" id="446860"/>
    <lineage>
        <taxon>Bacteria</taxon>
        <taxon>Bacillati</taxon>
        <taxon>Actinomycetota</taxon>
        <taxon>Actinomycetes</taxon>
        <taxon>Micrococcales</taxon>
        <taxon>Micrococcaceae</taxon>
        <taxon>Kocuria</taxon>
    </lineage>
</organism>
<feature type="transmembrane region" description="Helical" evidence="1">
    <location>
        <begin position="33"/>
        <end position="57"/>
    </location>
</feature>
<evidence type="ECO:0000313" key="3">
    <source>
        <dbReference type="Proteomes" id="UP000234632"/>
    </source>
</evidence>
<proteinExistence type="predicted"/>
<protein>
    <submittedName>
        <fullName evidence="2">Uncharacterized protein</fullName>
    </submittedName>
</protein>
<evidence type="ECO:0000256" key="1">
    <source>
        <dbReference type="SAM" id="Phobius"/>
    </source>
</evidence>
<accession>A0A2N4T0V6</accession>
<sequence length="154" mass="17312">MLTRVDKVLLALWLAPLAVGAGAALNTGGDEQMIILFVTGLTVLMYVITVISMFHYARRRRDWAEQMAGEEADPDHVEGRMFYPGHGYIDTPRARGRSMITSDAMKLFIFIPVAVFFGVTQGEWTFAVFAFEFIAMLTMGVYLHERDTELDPAK</sequence>
<dbReference type="Proteomes" id="UP000234632">
    <property type="component" value="Unassembled WGS sequence"/>
</dbReference>
<dbReference type="EMBL" id="LOMZ01000001">
    <property type="protein sequence ID" value="PLC11858.1"/>
    <property type="molecule type" value="Genomic_DNA"/>
</dbReference>
<keyword evidence="1" id="KW-1133">Transmembrane helix</keyword>
<keyword evidence="1" id="KW-0472">Membrane</keyword>
<reference evidence="2 3" key="1">
    <citation type="submission" date="2015-12" db="EMBL/GenBank/DDBJ databases">
        <authorList>
            <person name="Shamseldin A."/>
            <person name="Moawad H."/>
            <person name="Abd El-Rahim W.M."/>
            <person name="Sadowsky M.J."/>
        </authorList>
    </citation>
    <scope>NUCLEOTIDE SEQUENCE [LARGE SCALE GENOMIC DNA]</scope>
    <source>
        <strain evidence="2 3">S43</strain>
    </source>
</reference>